<dbReference type="GO" id="GO:0016989">
    <property type="term" value="F:sigma factor antagonist activity"/>
    <property type="evidence" value="ECO:0007669"/>
    <property type="project" value="TreeGrafter"/>
</dbReference>
<dbReference type="InterPro" id="IPR006860">
    <property type="entry name" value="FecR"/>
</dbReference>
<dbReference type="PANTHER" id="PTHR30273:SF2">
    <property type="entry name" value="PROTEIN FECR"/>
    <property type="match status" value="1"/>
</dbReference>
<sequence>MIIRTYTYRTVNKSFIHKLLNDKLTDTDRVKIHRWLSRTDSDKELKRILKEDWLFFEENNEKIDKKGEPHLHILNKIHGQIDKQKLSTKNRSIWHITKAVAASFLFILSAFFLYKEVVGPSKTDTVEQHAISNIVKSTGPGEKLAITLPDNSTVILNSNSILTIPKDFGRKDRVLGLEGEAYFEVASNPLKPFKVRSGKLTTTALGTAFNVFSRAEKLEVSLTEGMVKVASQKGNVTLSPGQNAKIHPSSNQKITIGVFDKSKVTSWKEGKISFENKTLKEIFLLLEKWYGVHITVKELDESLRVSGTFDNENLKSILTGLSFSLDFKFMIENKEVLINQ</sequence>
<evidence type="ECO:0000256" key="1">
    <source>
        <dbReference type="SAM" id="Phobius"/>
    </source>
</evidence>
<keyword evidence="1" id="KW-0812">Transmembrane</keyword>
<proteinExistence type="predicted"/>
<dbReference type="AlphaFoldDB" id="A0A2Z4ID27"/>
<keyword evidence="1" id="KW-1133">Transmembrane helix</keyword>
<feature type="domain" description="Protein FecR C-terminal" evidence="3">
    <location>
        <begin position="271"/>
        <end position="338"/>
    </location>
</feature>
<organism evidence="4 5">
    <name type="scientific">Echinicola strongylocentroti</name>
    <dbReference type="NCBI Taxonomy" id="1795355"/>
    <lineage>
        <taxon>Bacteria</taxon>
        <taxon>Pseudomonadati</taxon>
        <taxon>Bacteroidota</taxon>
        <taxon>Cytophagia</taxon>
        <taxon>Cytophagales</taxon>
        <taxon>Cyclobacteriaceae</taxon>
        <taxon>Echinicola</taxon>
    </lineage>
</organism>
<name>A0A2Z4ID27_9BACT</name>
<dbReference type="InterPro" id="IPR032508">
    <property type="entry name" value="FecR_C"/>
</dbReference>
<dbReference type="Pfam" id="PF16344">
    <property type="entry name" value="FecR_C"/>
    <property type="match status" value="1"/>
</dbReference>
<accession>A0A2Z4ID27</accession>
<evidence type="ECO:0000313" key="4">
    <source>
        <dbReference type="EMBL" id="AWW28675.1"/>
    </source>
</evidence>
<dbReference type="OrthoDB" id="1099916at2"/>
<feature type="domain" description="FecR protein" evidence="2">
    <location>
        <begin position="137"/>
        <end position="228"/>
    </location>
</feature>
<dbReference type="PIRSF" id="PIRSF018266">
    <property type="entry name" value="FecR"/>
    <property type="match status" value="1"/>
</dbReference>
<evidence type="ECO:0000313" key="5">
    <source>
        <dbReference type="Proteomes" id="UP000248688"/>
    </source>
</evidence>
<dbReference type="InterPro" id="IPR012373">
    <property type="entry name" value="Ferrdict_sens_TM"/>
</dbReference>
<reference evidence="4 5" key="1">
    <citation type="submission" date="2018-06" db="EMBL/GenBank/DDBJ databases">
        <title>Echinicola strongylocentroti sp. nov., isolated from a sea urchin Strongylocentrotus intermedius.</title>
        <authorList>
            <person name="Bae S.S."/>
        </authorList>
    </citation>
    <scope>NUCLEOTIDE SEQUENCE [LARGE SCALE GENOMIC DNA]</scope>
    <source>
        <strain evidence="4 5">MEBiC08714</strain>
    </source>
</reference>
<dbReference type="Pfam" id="PF04773">
    <property type="entry name" value="FecR"/>
    <property type="match status" value="1"/>
</dbReference>
<feature type="transmembrane region" description="Helical" evidence="1">
    <location>
        <begin position="93"/>
        <end position="114"/>
    </location>
</feature>
<dbReference type="Gene3D" id="2.60.120.1440">
    <property type="match status" value="1"/>
</dbReference>
<dbReference type="Proteomes" id="UP000248688">
    <property type="component" value="Chromosome"/>
</dbReference>
<keyword evidence="5" id="KW-1185">Reference proteome</keyword>
<keyword evidence="1" id="KW-0472">Membrane</keyword>
<dbReference type="EMBL" id="CP030041">
    <property type="protein sequence ID" value="AWW28675.1"/>
    <property type="molecule type" value="Genomic_DNA"/>
</dbReference>
<evidence type="ECO:0000259" key="2">
    <source>
        <dbReference type="Pfam" id="PF04773"/>
    </source>
</evidence>
<dbReference type="KEGG" id="est:DN752_00135"/>
<evidence type="ECO:0000259" key="3">
    <source>
        <dbReference type="Pfam" id="PF16344"/>
    </source>
</evidence>
<evidence type="ECO:0008006" key="6">
    <source>
        <dbReference type="Google" id="ProtNLM"/>
    </source>
</evidence>
<gene>
    <name evidence="4" type="ORF">DN752_00135</name>
</gene>
<dbReference type="PANTHER" id="PTHR30273">
    <property type="entry name" value="PERIPLASMIC SIGNAL SENSOR AND SIGMA FACTOR ACTIVATOR FECR-RELATED"/>
    <property type="match status" value="1"/>
</dbReference>
<protein>
    <recommendedName>
        <fullName evidence="6">FecR family protein</fullName>
    </recommendedName>
</protein>
<dbReference type="Gene3D" id="3.55.50.30">
    <property type="match status" value="1"/>
</dbReference>